<evidence type="ECO:0000313" key="4">
    <source>
        <dbReference type="Proteomes" id="UP001500909"/>
    </source>
</evidence>
<name>A0ABN1BMW3_9ACTN</name>
<evidence type="ECO:0000313" key="3">
    <source>
        <dbReference type="EMBL" id="GAA0501428.1"/>
    </source>
</evidence>
<feature type="region of interest" description="Disordered" evidence="1">
    <location>
        <begin position="746"/>
        <end position="769"/>
    </location>
</feature>
<proteinExistence type="predicted"/>
<feature type="transmembrane region" description="Helical" evidence="2">
    <location>
        <begin position="20"/>
        <end position="39"/>
    </location>
</feature>
<gene>
    <name evidence="3" type="ORF">GCM10010361_78770</name>
</gene>
<accession>A0ABN1BMW3</accession>
<dbReference type="Gene3D" id="3.40.50.300">
    <property type="entry name" value="P-loop containing nucleotide triphosphate hydrolases"/>
    <property type="match status" value="1"/>
</dbReference>
<keyword evidence="2" id="KW-0812">Transmembrane</keyword>
<dbReference type="Proteomes" id="UP001500909">
    <property type="component" value="Unassembled WGS sequence"/>
</dbReference>
<evidence type="ECO:0008006" key="5">
    <source>
        <dbReference type="Google" id="ProtNLM"/>
    </source>
</evidence>
<dbReference type="EMBL" id="BAAABY010000070">
    <property type="protein sequence ID" value="GAA0501428.1"/>
    <property type="molecule type" value="Genomic_DNA"/>
</dbReference>
<keyword evidence="4" id="KW-1185">Reference proteome</keyword>
<dbReference type="RefSeq" id="WP_346100551.1">
    <property type="nucleotide sequence ID" value="NZ_BAAABY010000070.1"/>
</dbReference>
<dbReference type="CDD" id="cd01127">
    <property type="entry name" value="TrwB_TraG_TraD_VirD4"/>
    <property type="match status" value="1"/>
</dbReference>
<dbReference type="InterPro" id="IPR027417">
    <property type="entry name" value="P-loop_NTPase"/>
</dbReference>
<evidence type="ECO:0000256" key="2">
    <source>
        <dbReference type="SAM" id="Phobius"/>
    </source>
</evidence>
<keyword evidence="2" id="KW-0472">Membrane</keyword>
<feature type="compositionally biased region" description="Acidic residues" evidence="1">
    <location>
        <begin position="760"/>
        <end position="769"/>
    </location>
</feature>
<keyword evidence="2" id="KW-1133">Transmembrane helix</keyword>
<comment type="caution">
    <text evidence="3">The sequence shown here is derived from an EMBL/GenBank/DDBJ whole genome shotgun (WGS) entry which is preliminary data.</text>
</comment>
<protein>
    <recommendedName>
        <fullName evidence="5">FtsK domain-containing protein</fullName>
    </recommendedName>
</protein>
<reference evidence="3 4" key="1">
    <citation type="journal article" date="2019" name="Int. J. Syst. Evol. Microbiol.">
        <title>The Global Catalogue of Microorganisms (GCM) 10K type strain sequencing project: providing services to taxonomists for standard genome sequencing and annotation.</title>
        <authorList>
            <consortium name="The Broad Institute Genomics Platform"/>
            <consortium name="The Broad Institute Genome Sequencing Center for Infectious Disease"/>
            <person name="Wu L."/>
            <person name="Ma J."/>
        </authorList>
    </citation>
    <scope>NUCLEOTIDE SEQUENCE [LARGE SCALE GENOMIC DNA]</scope>
    <source>
        <strain evidence="3 4">JCM 4805</strain>
    </source>
</reference>
<dbReference type="SUPFAM" id="SSF52540">
    <property type="entry name" value="P-loop containing nucleoside triphosphate hydrolases"/>
    <property type="match status" value="1"/>
</dbReference>
<evidence type="ECO:0000256" key="1">
    <source>
        <dbReference type="SAM" id="MobiDB-lite"/>
    </source>
</evidence>
<organism evidence="3 4">
    <name type="scientific">Streptomyces olivaceiscleroticus</name>
    <dbReference type="NCBI Taxonomy" id="68245"/>
    <lineage>
        <taxon>Bacteria</taxon>
        <taxon>Bacillati</taxon>
        <taxon>Actinomycetota</taxon>
        <taxon>Actinomycetes</taxon>
        <taxon>Kitasatosporales</taxon>
        <taxon>Streptomycetaceae</taxon>
        <taxon>Streptomyces</taxon>
    </lineage>
</organism>
<sequence>MTSPVTAPRTAKTGVAAERAVALATTFAPVATGFGVPWLDASAKFLAALGYAGTAGFLAANAMNRLPDSLVHNLPGEDIIRAHRATLALSTATTGVALAMGSLTGPEGSDLLMSSVLNVPAQPVPGIISLGWWAAVFLTPIKLRRVFSRKAARPAATAKTAPAKPQLPPEVVNIRDLWGEHISHPRHGRHKGEELTVRTYGPHRWTGTITARSGQPVTVTKETVSSVYKRDTSLITFKAGAHSGERHIIVNHIAPPELNTNTLIGAWMKYAARTGGVMSGTHLEQAQPDPNTGGEVAWVVADEHTDVLPTPKMRDLVGALRTSHLLLSYEPSPNPRRAKVRLMKENPLKAGVPLTDPRVLLPSKNGYFRIGTTVSGRPARAQLLDPKIGARHLLISGITGSGKGGVLQLIALAAHLSGAVIIYADPKGSSNPAIEAMAAYSGLGVDGAMRSLLLMEAIHQHRTDLTAKLKQKNFDPSAMPHVVFIGDEMPALTGTKAKYRDRATGIVAQTTKEGRSLGESMVLATQLMQLKELGGDAAIRDNINGNGGTIMLRADSSQRHLIDLPPGMESVNPADIPATWSGEENDVLVYNDDVVMHDPESTFGLGYFMTTDGICAMARSLTLEDATPHVDPDRVATPYDWADWDRREEIIDAAFAALESGGTSSYAPASSSTATGAIDMVKKDPTADDKILAVLRERVDPAGIDIIYTHRDLIRDLAKVEGRTLDNAFTRLTKAGEIHRQIKDGREVPGMYGLGRAPQQDEDDEAADE</sequence>